<gene>
    <name evidence="4" type="ORF">AMATHDRAFT_146974</name>
</gene>
<reference evidence="4 5" key="1">
    <citation type="submission" date="2014-02" db="EMBL/GenBank/DDBJ databases">
        <title>Transposable element dynamics among asymbiotic and ectomycorrhizal Amanita fungi.</title>
        <authorList>
            <consortium name="DOE Joint Genome Institute"/>
            <person name="Hess J."/>
            <person name="Skrede I."/>
            <person name="Wolfe B."/>
            <person name="LaButti K."/>
            <person name="Ohm R.A."/>
            <person name="Grigoriev I.V."/>
            <person name="Pringle A."/>
        </authorList>
    </citation>
    <scope>NUCLEOTIDE SEQUENCE [LARGE SCALE GENOMIC DNA]</scope>
    <source>
        <strain evidence="4 5">SKay4041</strain>
    </source>
</reference>
<evidence type="ECO:0000256" key="1">
    <source>
        <dbReference type="ARBA" id="ARBA00010997"/>
    </source>
</evidence>
<dbReference type="InterPro" id="IPR037505">
    <property type="entry name" value="pH-resp_palC"/>
</dbReference>
<evidence type="ECO:0000313" key="4">
    <source>
        <dbReference type="EMBL" id="PFH49747.1"/>
    </source>
</evidence>
<dbReference type="GO" id="GO:0071467">
    <property type="term" value="P:cellular response to pH"/>
    <property type="evidence" value="ECO:0007669"/>
    <property type="project" value="InterPro"/>
</dbReference>
<dbReference type="Pfam" id="PF03097">
    <property type="entry name" value="BRO1"/>
    <property type="match status" value="1"/>
</dbReference>
<proteinExistence type="inferred from homology"/>
<dbReference type="SMART" id="SM01041">
    <property type="entry name" value="BRO1"/>
    <property type="match status" value="1"/>
</dbReference>
<dbReference type="PANTHER" id="PTHR40463:SF1">
    <property type="entry name" value="PH-RESPONSE REGULATOR PROTEIN PALC"/>
    <property type="match status" value="1"/>
</dbReference>
<dbReference type="InterPro" id="IPR038499">
    <property type="entry name" value="BRO1_sf"/>
</dbReference>
<dbReference type="PROSITE" id="PS51180">
    <property type="entry name" value="BRO1"/>
    <property type="match status" value="1"/>
</dbReference>
<dbReference type="STRING" id="703135.A0A2A9NNA2"/>
<evidence type="ECO:0000256" key="2">
    <source>
        <dbReference type="ARBA" id="ARBA00022193"/>
    </source>
</evidence>
<organism evidence="4 5">
    <name type="scientific">Amanita thiersii Skay4041</name>
    <dbReference type="NCBI Taxonomy" id="703135"/>
    <lineage>
        <taxon>Eukaryota</taxon>
        <taxon>Fungi</taxon>
        <taxon>Dikarya</taxon>
        <taxon>Basidiomycota</taxon>
        <taxon>Agaricomycotina</taxon>
        <taxon>Agaricomycetes</taxon>
        <taxon>Agaricomycetidae</taxon>
        <taxon>Agaricales</taxon>
        <taxon>Pluteineae</taxon>
        <taxon>Amanitaceae</taxon>
        <taxon>Amanita</taxon>
    </lineage>
</organism>
<sequence length="456" mass="50236">MYLYNLPTTGAVSFSDFCSDLSLDKNYTRRLQEATQSRANIRALLKENKHVNHADKDNLTLIKLIEEYLPQLLAIMACVAHDNIGLSSEPVFSWRATLSAGMFTPRISVPSFHADLAFLLLTYAFALSNLARSYIFSLGTYEQDRTISDADRKAKDDQLGNAVSFLRRASGIFSYISETLLSEWAASRVGGTVGIRLPPDLTKEVNSALAKMSLAEAQNLAIRKLLSKATYDSNVTPGPPLPKSHPSPMLLAKLHLECSSLYSSARSLIKNFGASKTMSDVHGDISAELRRYLAENVMFHSALAKKWLGVDAGENGGQARSGEAVAFMIWAKKEINELKDGGSSIGRTKSNKNEARNRIALELESINNFYSHYRSLNNTLHFQPVPSQAEVQTRIPVGRLAVDPQPFVPPARAFEPRSLHANESFQEHNNPRNTNIDGESVLHPSVGTYAGAGAYF</sequence>
<keyword evidence="5" id="KW-1185">Reference proteome</keyword>
<dbReference type="AlphaFoldDB" id="A0A2A9NNA2"/>
<name>A0A2A9NNA2_9AGAR</name>
<protein>
    <recommendedName>
        <fullName evidence="2">pH-response regulator protein palC</fullName>
    </recommendedName>
</protein>
<dbReference type="CDD" id="cd09245">
    <property type="entry name" value="BRO1_UmRIM23-like"/>
    <property type="match status" value="1"/>
</dbReference>
<dbReference type="EMBL" id="KZ302020">
    <property type="protein sequence ID" value="PFH49747.1"/>
    <property type="molecule type" value="Genomic_DNA"/>
</dbReference>
<accession>A0A2A9NNA2</accession>
<dbReference type="OrthoDB" id="10266451at2759"/>
<dbReference type="Proteomes" id="UP000242287">
    <property type="component" value="Unassembled WGS sequence"/>
</dbReference>
<feature type="domain" description="BRO1" evidence="3">
    <location>
        <begin position="1"/>
        <end position="445"/>
    </location>
</feature>
<evidence type="ECO:0000259" key="3">
    <source>
        <dbReference type="PROSITE" id="PS51180"/>
    </source>
</evidence>
<dbReference type="Gene3D" id="1.25.40.280">
    <property type="entry name" value="alix/aip1 like domains"/>
    <property type="match status" value="1"/>
</dbReference>
<dbReference type="PANTHER" id="PTHR40463">
    <property type="entry name" value="PH-RESPONSE REGULATOR PROTEIN PALC"/>
    <property type="match status" value="1"/>
</dbReference>
<dbReference type="GO" id="GO:0005886">
    <property type="term" value="C:plasma membrane"/>
    <property type="evidence" value="ECO:0007669"/>
    <property type="project" value="TreeGrafter"/>
</dbReference>
<comment type="similarity">
    <text evidence="1">Belongs to the palC family.</text>
</comment>
<dbReference type="InterPro" id="IPR004328">
    <property type="entry name" value="BRO1_dom"/>
</dbReference>
<evidence type="ECO:0000313" key="5">
    <source>
        <dbReference type="Proteomes" id="UP000242287"/>
    </source>
</evidence>